<gene>
    <name evidence="12" type="ORF">Aph01nite_38880</name>
</gene>
<dbReference type="Gene3D" id="3.30.565.10">
    <property type="entry name" value="Histidine kinase-like ATPase, C-terminal domain"/>
    <property type="match status" value="1"/>
</dbReference>
<evidence type="ECO:0000313" key="13">
    <source>
        <dbReference type="Proteomes" id="UP000640052"/>
    </source>
</evidence>
<evidence type="ECO:0000259" key="11">
    <source>
        <dbReference type="SMART" id="SM00387"/>
    </source>
</evidence>
<feature type="transmembrane region" description="Helical" evidence="10">
    <location>
        <begin position="241"/>
        <end position="261"/>
    </location>
</feature>
<evidence type="ECO:0000313" key="12">
    <source>
        <dbReference type="EMBL" id="GIH25578.1"/>
    </source>
</evidence>
<dbReference type="EMBL" id="BOOA01000030">
    <property type="protein sequence ID" value="GIH25578.1"/>
    <property type="molecule type" value="Genomic_DNA"/>
</dbReference>
<proteinExistence type="predicted"/>
<feature type="transmembrane region" description="Helical" evidence="10">
    <location>
        <begin position="136"/>
        <end position="154"/>
    </location>
</feature>
<keyword evidence="5" id="KW-0547">Nucleotide-binding</keyword>
<keyword evidence="10" id="KW-1133">Transmembrane helix</keyword>
<dbReference type="AlphaFoldDB" id="A0A919UPP6"/>
<dbReference type="InterPro" id="IPR011712">
    <property type="entry name" value="Sig_transdc_His_kin_sub3_dim/P"/>
</dbReference>
<dbReference type="PANTHER" id="PTHR24421">
    <property type="entry name" value="NITRATE/NITRITE SENSOR PROTEIN NARX-RELATED"/>
    <property type="match status" value="1"/>
</dbReference>
<keyword evidence="8" id="KW-0902">Two-component regulatory system</keyword>
<accession>A0A919UPP6</accession>
<dbReference type="InterPro" id="IPR036890">
    <property type="entry name" value="HATPase_C_sf"/>
</dbReference>
<reference evidence="12" key="1">
    <citation type="submission" date="2021-01" db="EMBL/GenBank/DDBJ databases">
        <title>Whole genome shotgun sequence of Acrocarpospora phusangensis NBRC 108782.</title>
        <authorList>
            <person name="Komaki H."/>
            <person name="Tamura T."/>
        </authorList>
    </citation>
    <scope>NUCLEOTIDE SEQUENCE</scope>
    <source>
        <strain evidence="12">NBRC 108782</strain>
    </source>
</reference>
<name>A0A919UPP6_9ACTN</name>
<organism evidence="12 13">
    <name type="scientific">Acrocarpospora phusangensis</name>
    <dbReference type="NCBI Taxonomy" id="1070424"/>
    <lineage>
        <taxon>Bacteria</taxon>
        <taxon>Bacillati</taxon>
        <taxon>Actinomycetota</taxon>
        <taxon>Actinomycetes</taxon>
        <taxon>Streptosporangiales</taxon>
        <taxon>Streptosporangiaceae</taxon>
        <taxon>Acrocarpospora</taxon>
    </lineage>
</organism>
<protein>
    <recommendedName>
        <fullName evidence="2">histidine kinase</fullName>
        <ecNumber evidence="2">2.7.13.3</ecNumber>
    </recommendedName>
</protein>
<dbReference type="InterPro" id="IPR050482">
    <property type="entry name" value="Sensor_HK_TwoCompSys"/>
</dbReference>
<comment type="catalytic activity">
    <reaction evidence="1">
        <text>ATP + protein L-histidine = ADP + protein N-phospho-L-histidine.</text>
        <dbReference type="EC" id="2.7.13.3"/>
    </reaction>
</comment>
<keyword evidence="4" id="KW-0808">Transferase</keyword>
<evidence type="ECO:0000256" key="10">
    <source>
        <dbReference type="SAM" id="Phobius"/>
    </source>
</evidence>
<evidence type="ECO:0000256" key="2">
    <source>
        <dbReference type="ARBA" id="ARBA00012438"/>
    </source>
</evidence>
<keyword evidence="10" id="KW-0812">Transmembrane</keyword>
<evidence type="ECO:0000256" key="9">
    <source>
        <dbReference type="SAM" id="MobiDB-lite"/>
    </source>
</evidence>
<dbReference type="Proteomes" id="UP000640052">
    <property type="component" value="Unassembled WGS sequence"/>
</dbReference>
<keyword evidence="13" id="KW-1185">Reference proteome</keyword>
<keyword evidence="10" id="KW-0472">Membrane</keyword>
<dbReference type="SMART" id="SM00387">
    <property type="entry name" value="HATPase_c"/>
    <property type="match status" value="1"/>
</dbReference>
<feature type="transmembrane region" description="Helical" evidence="10">
    <location>
        <begin position="185"/>
        <end position="206"/>
    </location>
</feature>
<dbReference type="CDD" id="cd16917">
    <property type="entry name" value="HATPase_UhpB-NarQ-NarX-like"/>
    <property type="match status" value="1"/>
</dbReference>
<feature type="region of interest" description="Disordered" evidence="9">
    <location>
        <begin position="653"/>
        <end position="683"/>
    </location>
</feature>
<feature type="transmembrane region" description="Helical" evidence="10">
    <location>
        <begin position="40"/>
        <end position="58"/>
    </location>
</feature>
<evidence type="ECO:0000256" key="4">
    <source>
        <dbReference type="ARBA" id="ARBA00022679"/>
    </source>
</evidence>
<evidence type="ECO:0000256" key="8">
    <source>
        <dbReference type="ARBA" id="ARBA00023012"/>
    </source>
</evidence>
<dbReference type="InterPro" id="IPR003594">
    <property type="entry name" value="HATPase_dom"/>
</dbReference>
<evidence type="ECO:0000256" key="3">
    <source>
        <dbReference type="ARBA" id="ARBA00022553"/>
    </source>
</evidence>
<dbReference type="Pfam" id="PF02518">
    <property type="entry name" value="HATPase_c"/>
    <property type="match status" value="1"/>
</dbReference>
<dbReference type="Pfam" id="PF07730">
    <property type="entry name" value="HisKA_3"/>
    <property type="match status" value="1"/>
</dbReference>
<dbReference type="EC" id="2.7.13.3" evidence="2"/>
<feature type="transmembrane region" description="Helical" evidence="10">
    <location>
        <begin position="218"/>
        <end position="235"/>
    </location>
</feature>
<dbReference type="GO" id="GO:0005524">
    <property type="term" value="F:ATP binding"/>
    <property type="evidence" value="ECO:0007669"/>
    <property type="project" value="UniProtKB-KW"/>
</dbReference>
<comment type="caution">
    <text evidence="12">The sequence shown here is derived from an EMBL/GenBank/DDBJ whole genome shotgun (WGS) entry which is preliminary data.</text>
</comment>
<dbReference type="GO" id="GO:0046983">
    <property type="term" value="F:protein dimerization activity"/>
    <property type="evidence" value="ECO:0007669"/>
    <property type="project" value="InterPro"/>
</dbReference>
<dbReference type="PANTHER" id="PTHR24421:SF10">
    <property type="entry name" value="NITRATE_NITRITE SENSOR PROTEIN NARQ"/>
    <property type="match status" value="1"/>
</dbReference>
<dbReference type="GO" id="GO:0000155">
    <property type="term" value="F:phosphorelay sensor kinase activity"/>
    <property type="evidence" value="ECO:0007669"/>
    <property type="project" value="InterPro"/>
</dbReference>
<feature type="transmembrane region" description="Helical" evidence="10">
    <location>
        <begin position="107"/>
        <end position="124"/>
    </location>
</feature>
<keyword evidence="6" id="KW-0418">Kinase</keyword>
<evidence type="ECO:0000256" key="1">
    <source>
        <dbReference type="ARBA" id="ARBA00000085"/>
    </source>
</evidence>
<evidence type="ECO:0000256" key="6">
    <source>
        <dbReference type="ARBA" id="ARBA00022777"/>
    </source>
</evidence>
<dbReference type="SUPFAM" id="SSF55874">
    <property type="entry name" value="ATPase domain of HSP90 chaperone/DNA topoisomerase II/histidine kinase"/>
    <property type="match status" value="1"/>
</dbReference>
<sequence length="683" mass="72504">MRRARLAAGLMAVPGLVIVPAAVAIQLGLPPAWSPTLPATPDYTAGLAFPLVGAFLLAHQPKLKIAWLMYAGGLCSAACVLLSILMFRTAADGDLAAAGVLRDLSGLPWTLGGCVLAVLVPLYAPDGRLPSPRWRPLVALAVFTALLQAFLFTVRPVPVPLGRPRPAVIPNPLGWDLFGSFHDTLYNGVFVVMELCIVAALASFTLRLRRSDPVTRRQIVWPLVTFALYVVFLLLGPDFWALAAFWTTLIPVAIMVSVLRYRLFGIDTVISHAIVAAGLIGVVSAVYFGVGAVAGLLVSSYHQVAGLAAALFAGAFFQPLRQSLQRLSDRFLYGRVGDPRLLADRLIQEVRRAGPAEALGAVVSVVRDGLAVSGAAVEVIDGLRAESGSVGEQPRAIELVWHGEPVGRLLLGPCGARRFAVSHDERVIATLLPYVADVAHAARMAADLQRSRERILAAREEERRRLRRDLHDGLGQTLGAMAMTINMARMSITRSPGTADDLLQDLRSGMDAVAGDIRELVYGLRPPALDDLGLTGAVTSLATETLPGVVRVEVVADELGDLPAAVEVAAYRIVQEAVTNVRRHARAGRVLILLAREDDQLVVRVEDDGVGLPEGRRAGVGTSSMRERAAELGGTCAITSPATGGTLVEARLPSVVTQPAGRPGETGAESDKENAADQAARSS</sequence>
<dbReference type="RefSeq" id="WP_204042283.1">
    <property type="nucleotide sequence ID" value="NZ_BOOA01000030.1"/>
</dbReference>
<evidence type="ECO:0000256" key="5">
    <source>
        <dbReference type="ARBA" id="ARBA00022741"/>
    </source>
</evidence>
<feature type="transmembrane region" description="Helical" evidence="10">
    <location>
        <begin position="273"/>
        <end position="298"/>
    </location>
</feature>
<dbReference type="Gene3D" id="1.20.5.1930">
    <property type="match status" value="1"/>
</dbReference>
<evidence type="ECO:0000256" key="7">
    <source>
        <dbReference type="ARBA" id="ARBA00022840"/>
    </source>
</evidence>
<feature type="transmembrane region" description="Helical" evidence="10">
    <location>
        <begin position="65"/>
        <end position="87"/>
    </location>
</feature>
<keyword evidence="3" id="KW-0597">Phosphoprotein</keyword>
<feature type="domain" description="Histidine kinase/HSP90-like ATPase" evidence="11">
    <location>
        <begin position="565"/>
        <end position="656"/>
    </location>
</feature>
<dbReference type="GO" id="GO:0016020">
    <property type="term" value="C:membrane"/>
    <property type="evidence" value="ECO:0007669"/>
    <property type="project" value="InterPro"/>
</dbReference>
<keyword evidence="7" id="KW-0067">ATP-binding</keyword>